<evidence type="ECO:0000256" key="1">
    <source>
        <dbReference type="SAM" id="MobiDB-lite"/>
    </source>
</evidence>
<feature type="region of interest" description="Disordered" evidence="1">
    <location>
        <begin position="1"/>
        <end position="34"/>
    </location>
</feature>
<evidence type="ECO:0000313" key="2">
    <source>
        <dbReference type="EMBL" id="ANA87339.1"/>
    </source>
</evidence>
<feature type="compositionally biased region" description="Basic and acidic residues" evidence="1">
    <location>
        <begin position="20"/>
        <end position="32"/>
    </location>
</feature>
<evidence type="ECO:0000313" key="3">
    <source>
        <dbReference type="Proteomes" id="UP000229511"/>
    </source>
</evidence>
<name>A0A160DH06_9CAUD</name>
<organism evidence="2 3">
    <name type="scientific">Gordonia phage PatrickStar</name>
    <dbReference type="NCBI Taxonomy" id="1838076"/>
    <lineage>
        <taxon>Viruses</taxon>
        <taxon>Duplodnaviria</taxon>
        <taxon>Heunggongvirae</taxon>
        <taxon>Uroviricota</taxon>
        <taxon>Caudoviricetes</taxon>
        <taxon>Orchidvirus</taxon>
        <taxon>Orchidvirus orchid</taxon>
    </lineage>
</organism>
<accession>A0A160DH06</accession>
<dbReference type="Proteomes" id="UP000229511">
    <property type="component" value="Genome"/>
</dbReference>
<sequence length="50" mass="6242">MAQTKRTDDTVFIPRRTRTDRRTERHTERSAWQREFSQYMSERFDTEDTD</sequence>
<protein>
    <submittedName>
        <fullName evidence="2">Uncharacterized protein</fullName>
    </submittedName>
</protein>
<reference evidence="2 3" key="1">
    <citation type="submission" date="2016-03" db="EMBL/GenBank/DDBJ databases">
        <authorList>
            <person name="Rimple P."/>
            <person name="Montgomery M.T."/>
            <person name="Guerrero C.A."/>
            <person name="Mavrich T.N."/>
            <person name="Pope W.H."/>
            <person name="Garlena R.A."/>
            <person name="Russell D.A."/>
            <person name="Jacobs-Sera D."/>
            <person name="Hendrix R.W."/>
            <person name="Hatfull G.F."/>
        </authorList>
    </citation>
    <scope>NUCLEOTIDE SEQUENCE [LARGE SCALE GENOMIC DNA]</scope>
</reference>
<dbReference type="EMBL" id="KU998252">
    <property type="protein sequence ID" value="ANA87339.1"/>
    <property type="molecule type" value="Genomic_DNA"/>
</dbReference>
<proteinExistence type="predicted"/>
<gene>
    <name evidence="2" type="primary">107</name>
    <name evidence="2" type="ORF">PBI_PATRICKSTAR_107</name>
</gene>